<accession>W0I3M5</accession>
<reference evidence="6 7" key="1">
    <citation type="journal article" date="2014" name="Genome Biol. Evol.">
        <title>Genome degeneration and adaptation in a nascent stage of symbiosis.</title>
        <authorList>
            <person name="Oakeson K.F."/>
            <person name="Gil R."/>
            <person name="Clayton A.L."/>
            <person name="Dunn D.M."/>
            <person name="von Niederhausern A.C."/>
            <person name="Hamil C."/>
            <person name="Aoyagi A."/>
            <person name="Duval B."/>
            <person name="Baca A."/>
            <person name="Silva F.J."/>
            <person name="Vallier A."/>
            <person name="Jackson D.G."/>
            <person name="Latorre A."/>
            <person name="Weiss R.B."/>
            <person name="Heddi A."/>
            <person name="Moya A."/>
            <person name="Dale C."/>
        </authorList>
    </citation>
    <scope>NUCLEOTIDE SEQUENCE [LARGE SCALE GENOMIC DNA]</scope>
    <source>
        <strain evidence="6 7">HS1</strain>
        <plasmid evidence="7">Plasmid pHS1</plasmid>
    </source>
</reference>
<dbReference type="InterPro" id="IPR005119">
    <property type="entry name" value="LysR_subst-bd"/>
</dbReference>
<name>W0I3M5_9GAMM</name>
<geneLocation type="plasmid" evidence="6 7">
    <name>pHS1</name>
</geneLocation>
<dbReference type="AlphaFoldDB" id="W0I3M5"/>
<keyword evidence="7" id="KW-1185">Reference proteome</keyword>
<dbReference type="HOGENOM" id="CLU_039613_4_1_6"/>
<dbReference type="OrthoDB" id="8437302at2"/>
<dbReference type="Gene3D" id="3.40.190.10">
    <property type="entry name" value="Periplasmic binding protein-like II"/>
    <property type="match status" value="2"/>
</dbReference>
<keyword evidence="3" id="KW-0238">DNA-binding</keyword>
<dbReference type="EMBL" id="CP006570">
    <property type="protein sequence ID" value="AHF79337.1"/>
    <property type="molecule type" value="Genomic_DNA"/>
</dbReference>
<evidence type="ECO:0000313" key="6">
    <source>
        <dbReference type="EMBL" id="AHF79337.1"/>
    </source>
</evidence>
<protein>
    <submittedName>
        <fullName evidence="6">Transcriptional regulator, LysR family</fullName>
    </submittedName>
</protein>
<dbReference type="GO" id="GO:0000976">
    <property type="term" value="F:transcription cis-regulatory region binding"/>
    <property type="evidence" value="ECO:0007669"/>
    <property type="project" value="TreeGrafter"/>
</dbReference>
<comment type="similarity">
    <text evidence="1">Belongs to the LysR transcriptional regulatory family.</text>
</comment>
<dbReference type="KEGG" id="sod:Sant_P0301"/>
<dbReference type="PANTHER" id="PTHR30126">
    <property type="entry name" value="HTH-TYPE TRANSCRIPTIONAL REGULATOR"/>
    <property type="match status" value="1"/>
</dbReference>
<gene>
    <name evidence="6" type="ORF">Sant_P0301</name>
</gene>
<dbReference type="InterPro" id="IPR036388">
    <property type="entry name" value="WH-like_DNA-bd_sf"/>
</dbReference>
<dbReference type="RefSeq" id="WP_025424474.1">
    <property type="nucleotide sequence ID" value="NZ_CP006570.1"/>
</dbReference>
<dbReference type="Pfam" id="PF03466">
    <property type="entry name" value="LysR_substrate"/>
    <property type="match status" value="1"/>
</dbReference>
<keyword evidence="4" id="KW-0804">Transcription</keyword>
<dbReference type="PROSITE" id="PS50931">
    <property type="entry name" value="HTH_LYSR"/>
    <property type="match status" value="1"/>
</dbReference>
<evidence type="ECO:0000256" key="4">
    <source>
        <dbReference type="ARBA" id="ARBA00023163"/>
    </source>
</evidence>
<keyword evidence="2" id="KW-0805">Transcription regulation</keyword>
<dbReference type="PRINTS" id="PR00039">
    <property type="entry name" value="HTHLYSR"/>
</dbReference>
<dbReference type="InterPro" id="IPR036390">
    <property type="entry name" value="WH_DNA-bd_sf"/>
</dbReference>
<dbReference type="Pfam" id="PF00126">
    <property type="entry name" value="HTH_1"/>
    <property type="match status" value="1"/>
</dbReference>
<evidence type="ECO:0000256" key="1">
    <source>
        <dbReference type="ARBA" id="ARBA00009437"/>
    </source>
</evidence>
<dbReference type="FunFam" id="1.10.10.10:FF:000001">
    <property type="entry name" value="LysR family transcriptional regulator"/>
    <property type="match status" value="1"/>
</dbReference>
<keyword evidence="6" id="KW-0614">Plasmid</keyword>
<dbReference type="PANTHER" id="PTHR30126:SF2">
    <property type="entry name" value="HTH-TYPE TRANSCRIPTIONAL REGULATOR YJIE"/>
    <property type="match status" value="1"/>
</dbReference>
<evidence type="ECO:0000256" key="2">
    <source>
        <dbReference type="ARBA" id="ARBA00023015"/>
    </source>
</evidence>
<evidence type="ECO:0000259" key="5">
    <source>
        <dbReference type="PROSITE" id="PS50931"/>
    </source>
</evidence>
<dbReference type="InterPro" id="IPR000847">
    <property type="entry name" value="LysR_HTH_N"/>
</dbReference>
<dbReference type="SUPFAM" id="SSF46785">
    <property type="entry name" value="Winged helix' DNA-binding domain"/>
    <property type="match status" value="1"/>
</dbReference>
<dbReference type="GO" id="GO:0003700">
    <property type="term" value="F:DNA-binding transcription factor activity"/>
    <property type="evidence" value="ECO:0007669"/>
    <property type="project" value="InterPro"/>
</dbReference>
<feature type="domain" description="HTH lysR-type" evidence="5">
    <location>
        <begin position="1"/>
        <end position="58"/>
    </location>
</feature>
<proteinExistence type="inferred from homology"/>
<dbReference type="Gene3D" id="1.10.10.10">
    <property type="entry name" value="Winged helix-like DNA-binding domain superfamily/Winged helix DNA-binding domain"/>
    <property type="match status" value="1"/>
</dbReference>
<dbReference type="SUPFAM" id="SSF53850">
    <property type="entry name" value="Periplasmic binding protein-like II"/>
    <property type="match status" value="1"/>
</dbReference>
<evidence type="ECO:0000256" key="3">
    <source>
        <dbReference type="ARBA" id="ARBA00023125"/>
    </source>
</evidence>
<organism evidence="6 7">
    <name type="scientific">Sodalis praecaptivus</name>
    <dbReference type="NCBI Taxonomy" id="1239307"/>
    <lineage>
        <taxon>Bacteria</taxon>
        <taxon>Pseudomonadati</taxon>
        <taxon>Pseudomonadota</taxon>
        <taxon>Gammaproteobacteria</taxon>
        <taxon>Enterobacterales</taxon>
        <taxon>Bruguierivoracaceae</taxon>
        <taxon>Sodalis</taxon>
    </lineage>
</organism>
<evidence type="ECO:0000313" key="7">
    <source>
        <dbReference type="Proteomes" id="UP000019028"/>
    </source>
</evidence>
<dbReference type="Proteomes" id="UP000019028">
    <property type="component" value="Plasmid pHS1"/>
</dbReference>
<sequence>MELKWFEDFLSVSRCYSFTRAADERHITQSALSRRIRQLEEWLGVPLFNRNTYPITLTPEGQTFLSTASETLFALTHMRNDLHQRYQKRTSVLRFAMLNTLSLTFFPEWINQVNRSNHTRFIRLCDQKPTFVEHISLLHSGETDFLLTYAHDSVALIQQLAPYPMLSLGQERAIAVCRPDSEGKPLYPIGQSADPIPWLSYGQNSFFAHALARLLARRPLPLEPIYENGMSINLKAMVLSGSGVAWLPESLIKEELRGGQLTRAGQSCWDMTLDIRLYRQPVLRHPHAELFWQQASRLCEPALAAS</sequence>
<dbReference type="PATRIC" id="fig|1239307.3.peg.4862"/>